<keyword evidence="5" id="KW-1185">Reference proteome</keyword>
<dbReference type="EMBL" id="JAAOLE020000001">
    <property type="protein sequence ID" value="NVI48430.1"/>
    <property type="molecule type" value="Genomic_DNA"/>
</dbReference>
<dbReference type="GO" id="GO:0006313">
    <property type="term" value="P:DNA transposition"/>
    <property type="evidence" value="ECO:0007669"/>
    <property type="project" value="InterPro"/>
</dbReference>
<dbReference type="InterPro" id="IPR002525">
    <property type="entry name" value="Transp_IS110-like_N"/>
</dbReference>
<protein>
    <submittedName>
        <fullName evidence="3">IS110 family transposase</fullName>
    </submittedName>
</protein>
<reference evidence="3" key="1">
    <citation type="submission" date="2020-06" db="EMBL/GenBank/DDBJ databases">
        <title>Whole Genome Sequence of Bradyrhizobium sp. Strain 1S1.</title>
        <authorList>
            <person name="Bromfield E.S.P."/>
            <person name="Cloutier S."/>
        </authorList>
    </citation>
    <scope>NUCLEOTIDE SEQUENCE [LARGE SCALE GENOMIC DNA]</scope>
    <source>
        <strain evidence="3">1S1</strain>
    </source>
</reference>
<proteinExistence type="predicted"/>
<dbReference type="NCBIfam" id="NF033542">
    <property type="entry name" value="transpos_IS110"/>
    <property type="match status" value="1"/>
</dbReference>
<evidence type="ECO:0000313" key="3">
    <source>
        <dbReference type="EMBL" id="NVI48430.1"/>
    </source>
</evidence>
<dbReference type="InterPro" id="IPR047650">
    <property type="entry name" value="Transpos_IS110"/>
</dbReference>
<evidence type="ECO:0000259" key="1">
    <source>
        <dbReference type="Pfam" id="PF01548"/>
    </source>
</evidence>
<dbReference type="Pfam" id="PF02371">
    <property type="entry name" value="Transposase_20"/>
    <property type="match status" value="1"/>
</dbReference>
<dbReference type="Proteomes" id="UP001432046">
    <property type="component" value="Chromosome"/>
</dbReference>
<organism evidence="3">
    <name type="scientific">Bradyrhizobium septentrionale</name>
    <dbReference type="NCBI Taxonomy" id="1404411"/>
    <lineage>
        <taxon>Bacteria</taxon>
        <taxon>Pseudomonadati</taxon>
        <taxon>Pseudomonadota</taxon>
        <taxon>Alphaproteobacteria</taxon>
        <taxon>Hyphomicrobiales</taxon>
        <taxon>Nitrobacteraceae</taxon>
        <taxon>Bradyrhizobium</taxon>
    </lineage>
</organism>
<dbReference type="PANTHER" id="PTHR33055">
    <property type="entry name" value="TRANSPOSASE FOR INSERTION SEQUENCE ELEMENT IS1111A"/>
    <property type="match status" value="1"/>
</dbReference>
<feature type="domain" description="Transposase IS116/IS110/IS902 C-terminal" evidence="2">
    <location>
        <begin position="255"/>
        <end position="331"/>
    </location>
</feature>
<evidence type="ECO:0000259" key="2">
    <source>
        <dbReference type="Pfam" id="PF02371"/>
    </source>
</evidence>
<name>A0A973W762_9BRAD</name>
<dbReference type="InterPro" id="IPR003346">
    <property type="entry name" value="Transposase_20"/>
</dbReference>
<reference evidence="4" key="2">
    <citation type="journal article" date="2021" name="Int. J. Syst. Evol. Microbiol.">
        <title>Bradyrhizobium septentrionale sp. nov. (sv. septentrionale) and Bradyrhizobium quebecense sp. nov. (sv. septentrionale) associated with legumes native to Canada possess rearranged symbiosis genes and numerous insertion sequences.</title>
        <authorList>
            <person name="Bromfield E.S.P."/>
            <person name="Cloutier S."/>
        </authorList>
    </citation>
    <scope>NUCLEOTIDE SEQUENCE</scope>
    <source>
        <strain evidence="4">5S5</strain>
    </source>
</reference>
<dbReference type="PANTHER" id="PTHR33055:SF3">
    <property type="entry name" value="PUTATIVE TRANSPOSASE FOR IS117-RELATED"/>
    <property type="match status" value="1"/>
</dbReference>
<dbReference type="GO" id="GO:0004803">
    <property type="term" value="F:transposase activity"/>
    <property type="evidence" value="ECO:0007669"/>
    <property type="project" value="InterPro"/>
</dbReference>
<feature type="domain" description="Transposase IS110-like N-terminal" evidence="1">
    <location>
        <begin position="49"/>
        <end position="180"/>
    </location>
</feature>
<accession>A0A973W762</accession>
<gene>
    <name evidence="3" type="ORF">HAP48_037365</name>
    <name evidence="4" type="ORF">WDK88_34230</name>
</gene>
<sequence>MQASTTGTPTADHCGTIFVAVELSQKTWLVTLHSPDRDRISRHKLEGGDHTELLALIERIRAKVAEKFGSAPGVVSCYEAGYDGFWLHRLLEAAGVTNFVFDPASIAVEQRARRAKTDRIDGELLLRTLMAYLRGEPRVVRIVRVPRVEAEDARRASRERDRLVTEQTAHTNRIKALLRLLGMAVGNPRRRDWLAWLERQRDWQGEPLPPHLLAEIKREHARLMLVREQLAALEQAQAADASPAVTTPMVERRDQLQRLKALGPAFTATLVNELFYKDFRNRREVASYCGLTPSPWKSGGIDREQGISKAGNRRARHKAIELAWLWLRHQGDSALSRWFRARTADAGKRAKRIAIVALARKLIVALWRYLTTGLVPELATMKA</sequence>
<dbReference type="Pfam" id="PF01548">
    <property type="entry name" value="DEDD_Tnp_IS110"/>
    <property type="match status" value="1"/>
</dbReference>
<evidence type="ECO:0000313" key="4">
    <source>
        <dbReference type="EMBL" id="WXC78407.1"/>
    </source>
</evidence>
<evidence type="ECO:0000313" key="5">
    <source>
        <dbReference type="Proteomes" id="UP001432046"/>
    </source>
</evidence>
<dbReference type="EMBL" id="CP147711">
    <property type="protein sequence ID" value="WXC78407.1"/>
    <property type="molecule type" value="Genomic_DNA"/>
</dbReference>
<dbReference type="RefSeq" id="WP_166214414.1">
    <property type="nucleotide sequence ID" value="NZ_CP088285.1"/>
</dbReference>
<dbReference type="AlphaFoldDB" id="A0A973W762"/>
<reference evidence="4" key="3">
    <citation type="submission" date="2024-03" db="EMBL/GenBank/DDBJ databases">
        <authorList>
            <person name="Bromfield E.S.P."/>
            <person name="Cloutier S."/>
        </authorList>
    </citation>
    <scope>NUCLEOTIDE SEQUENCE</scope>
    <source>
        <strain evidence="4">5S5</strain>
    </source>
</reference>
<dbReference type="GO" id="GO:0003677">
    <property type="term" value="F:DNA binding"/>
    <property type="evidence" value="ECO:0007669"/>
    <property type="project" value="InterPro"/>
</dbReference>